<dbReference type="EMBL" id="JACYTR010000043">
    <property type="protein sequence ID" value="MBD8527186.1"/>
    <property type="molecule type" value="Genomic_DNA"/>
</dbReference>
<comment type="caution">
    <text evidence="2">The sequence shown here is derived from an EMBL/GenBank/DDBJ whole genome shotgun (WGS) entry which is preliminary data.</text>
</comment>
<organism evidence="2 3">
    <name type="scientific">Pseudomarimonas arenosa</name>
    <dbReference type="NCBI Taxonomy" id="2774145"/>
    <lineage>
        <taxon>Bacteria</taxon>
        <taxon>Pseudomonadati</taxon>
        <taxon>Pseudomonadota</taxon>
        <taxon>Gammaproteobacteria</taxon>
        <taxon>Lysobacterales</taxon>
        <taxon>Lysobacteraceae</taxon>
        <taxon>Pseudomarimonas</taxon>
    </lineage>
</organism>
<protein>
    <submittedName>
        <fullName evidence="2">MerC domain-containing protein</fullName>
    </submittedName>
</protein>
<dbReference type="GO" id="GO:0015097">
    <property type="term" value="F:mercury ion transmembrane transporter activity"/>
    <property type="evidence" value="ECO:0007669"/>
    <property type="project" value="InterPro"/>
</dbReference>
<evidence type="ECO:0000256" key="1">
    <source>
        <dbReference type="SAM" id="Phobius"/>
    </source>
</evidence>
<feature type="transmembrane region" description="Helical" evidence="1">
    <location>
        <begin position="12"/>
        <end position="36"/>
    </location>
</feature>
<keyword evidence="1" id="KW-0472">Membrane</keyword>
<dbReference type="Proteomes" id="UP000613768">
    <property type="component" value="Unassembled WGS sequence"/>
</dbReference>
<gene>
    <name evidence="2" type="ORF">IFO71_15695</name>
</gene>
<sequence length="135" mass="14639">MKDADWLSRGDRLGMVASTLCAVHCALLPILIAMLPSLGLGLLGRADLDQAFVLFASLLALTTLTQGYRRHRTFRAWWFLLPGVALLWVGAYTSLHTHGVLHTSLMVAGGSLLATAHWVNLRLSHASLRTQPVGA</sequence>
<feature type="transmembrane region" description="Helical" evidence="1">
    <location>
        <begin position="101"/>
        <end position="121"/>
    </location>
</feature>
<evidence type="ECO:0000313" key="2">
    <source>
        <dbReference type="EMBL" id="MBD8527186.1"/>
    </source>
</evidence>
<dbReference type="InterPro" id="IPR004891">
    <property type="entry name" value="Mercury-R_MerC"/>
</dbReference>
<proteinExistence type="predicted"/>
<keyword evidence="1" id="KW-1133">Transmembrane helix</keyword>
<feature type="transmembrane region" description="Helical" evidence="1">
    <location>
        <begin position="76"/>
        <end position="95"/>
    </location>
</feature>
<dbReference type="AlphaFoldDB" id="A0AAW3ZSL5"/>
<dbReference type="GO" id="GO:0016020">
    <property type="term" value="C:membrane"/>
    <property type="evidence" value="ECO:0007669"/>
    <property type="project" value="InterPro"/>
</dbReference>
<dbReference type="Pfam" id="PF03203">
    <property type="entry name" value="MerC"/>
    <property type="match status" value="1"/>
</dbReference>
<feature type="transmembrane region" description="Helical" evidence="1">
    <location>
        <begin position="48"/>
        <end position="64"/>
    </location>
</feature>
<keyword evidence="1" id="KW-0812">Transmembrane</keyword>
<reference evidence="2 3" key="1">
    <citation type="submission" date="2020-09" db="EMBL/GenBank/DDBJ databases">
        <title>Pseudoxanthomonas sp. CAU 1598 isolated from sand of Yaerae Beach.</title>
        <authorList>
            <person name="Kim W."/>
        </authorList>
    </citation>
    <scope>NUCLEOTIDE SEQUENCE [LARGE SCALE GENOMIC DNA]</scope>
    <source>
        <strain evidence="2 3">CAU 1598</strain>
    </source>
</reference>
<accession>A0AAW3ZSL5</accession>
<evidence type="ECO:0000313" key="3">
    <source>
        <dbReference type="Proteomes" id="UP000613768"/>
    </source>
</evidence>
<name>A0AAW3ZSL5_9GAMM</name>
<keyword evidence="3" id="KW-1185">Reference proteome</keyword>